<feature type="transmembrane region" description="Helical" evidence="1">
    <location>
        <begin position="107"/>
        <end position="128"/>
    </location>
</feature>
<dbReference type="AlphaFoldDB" id="A0A4U5NXF6"/>
<gene>
    <name evidence="3" type="ORF">L596_012559</name>
</gene>
<keyword evidence="4" id="KW-1185">Reference proteome</keyword>
<dbReference type="OrthoDB" id="6117944at2759"/>
<proteinExistence type="predicted"/>
<dbReference type="Proteomes" id="UP000298663">
    <property type="component" value="Unassembled WGS sequence"/>
</dbReference>
<evidence type="ECO:0000259" key="2">
    <source>
        <dbReference type="Pfam" id="PF10328"/>
    </source>
</evidence>
<comment type="caution">
    <text evidence="3">The sequence shown here is derived from an EMBL/GenBank/DDBJ whole genome shotgun (WGS) entry which is preliminary data.</text>
</comment>
<feature type="transmembrane region" description="Helical" evidence="1">
    <location>
        <begin position="190"/>
        <end position="213"/>
    </location>
</feature>
<evidence type="ECO:0000256" key="1">
    <source>
        <dbReference type="SAM" id="Phobius"/>
    </source>
</evidence>
<evidence type="ECO:0000313" key="4">
    <source>
        <dbReference type="Proteomes" id="UP000298663"/>
    </source>
</evidence>
<feature type="transmembrane region" description="Helical" evidence="1">
    <location>
        <begin position="264"/>
        <end position="281"/>
    </location>
</feature>
<feature type="transmembrane region" description="Helical" evidence="1">
    <location>
        <begin position="241"/>
        <end position="258"/>
    </location>
</feature>
<dbReference type="Pfam" id="PF10328">
    <property type="entry name" value="7TM_GPCR_Srx"/>
    <property type="match status" value="1"/>
</dbReference>
<protein>
    <recommendedName>
        <fullName evidence="2">7TM GPCR serpentine receptor class x (Srx) domain-containing protein</fullName>
    </recommendedName>
</protein>
<reference evidence="3 4" key="1">
    <citation type="journal article" date="2015" name="Genome Biol.">
        <title>Comparative genomics of Steinernema reveals deeply conserved gene regulatory networks.</title>
        <authorList>
            <person name="Dillman A.R."/>
            <person name="Macchietto M."/>
            <person name="Porter C.F."/>
            <person name="Rogers A."/>
            <person name="Williams B."/>
            <person name="Antoshechkin I."/>
            <person name="Lee M.M."/>
            <person name="Goodwin Z."/>
            <person name="Lu X."/>
            <person name="Lewis E.E."/>
            <person name="Goodrich-Blair H."/>
            <person name="Stock S.P."/>
            <person name="Adams B.J."/>
            <person name="Sternberg P.W."/>
            <person name="Mortazavi A."/>
        </authorList>
    </citation>
    <scope>NUCLEOTIDE SEQUENCE [LARGE SCALE GENOMIC DNA]</scope>
    <source>
        <strain evidence="3 4">ALL</strain>
    </source>
</reference>
<accession>A0A4U5NXF6</accession>
<reference evidence="3 4" key="2">
    <citation type="journal article" date="2019" name="G3 (Bethesda)">
        <title>Hybrid Assembly of the Genome of the Entomopathogenic Nematode Steinernema carpocapsae Identifies the X-Chromosome.</title>
        <authorList>
            <person name="Serra L."/>
            <person name="Macchietto M."/>
            <person name="Macias-Munoz A."/>
            <person name="McGill C.J."/>
            <person name="Rodriguez I.M."/>
            <person name="Rodriguez B."/>
            <person name="Murad R."/>
            <person name="Mortazavi A."/>
        </authorList>
    </citation>
    <scope>NUCLEOTIDE SEQUENCE [LARGE SCALE GENOMIC DNA]</scope>
    <source>
        <strain evidence="3 4">ALL</strain>
    </source>
</reference>
<keyword evidence="1" id="KW-1133">Transmembrane helix</keyword>
<keyword evidence="1" id="KW-0812">Transmembrane</keyword>
<dbReference type="InterPro" id="IPR019430">
    <property type="entry name" value="7TM_GPCR_serpentine_rcpt_Srx"/>
</dbReference>
<feature type="transmembrane region" description="Helical" evidence="1">
    <location>
        <begin position="149"/>
        <end position="170"/>
    </location>
</feature>
<organism evidence="3 4">
    <name type="scientific">Steinernema carpocapsae</name>
    <name type="common">Entomopathogenic nematode</name>
    <dbReference type="NCBI Taxonomy" id="34508"/>
    <lineage>
        <taxon>Eukaryota</taxon>
        <taxon>Metazoa</taxon>
        <taxon>Ecdysozoa</taxon>
        <taxon>Nematoda</taxon>
        <taxon>Chromadorea</taxon>
        <taxon>Rhabditida</taxon>
        <taxon>Tylenchina</taxon>
        <taxon>Panagrolaimomorpha</taxon>
        <taxon>Strongyloidoidea</taxon>
        <taxon>Steinernematidae</taxon>
        <taxon>Steinernema</taxon>
    </lineage>
</organism>
<sequence>MDSDVERPVDLSEFGADNGTAAFRSEFQQNHPNLAFVFVILMNFSGLIVHGYIMHRILFRKVFGRLFGWLWIFREATTLACCAMDVFAYVPQNFTSRILLESTLGQVITQTGIIFLVEVMLANLLIASNRCLLIRKPLQFKRIFTPKKTLVIIAVSAILPPVVIYSSYVFPFCNLEIDGEVVPICFFFQVLVAILFAYCILFITLVIDMYAIWKLRQMSKIRSEVLSNQLSPRSKRKQMNLCYMIIFQSIVAVPGSLMEIVFESIFWNIALTLDGLIIVYFNDDLRPWKKVLRSENNGGRLHRVNTSGSICTTVIDEII</sequence>
<feature type="domain" description="7TM GPCR serpentine receptor class x (Srx)" evidence="2">
    <location>
        <begin position="40"/>
        <end position="282"/>
    </location>
</feature>
<feature type="transmembrane region" description="Helical" evidence="1">
    <location>
        <begin position="34"/>
        <end position="54"/>
    </location>
</feature>
<keyword evidence="1" id="KW-0472">Membrane</keyword>
<dbReference type="SUPFAM" id="SSF81321">
    <property type="entry name" value="Family A G protein-coupled receptor-like"/>
    <property type="match status" value="1"/>
</dbReference>
<dbReference type="Gene3D" id="1.20.1070.10">
    <property type="entry name" value="Rhodopsin 7-helix transmembrane proteins"/>
    <property type="match status" value="1"/>
</dbReference>
<dbReference type="CDD" id="cd00637">
    <property type="entry name" value="7tm_classA_rhodopsin-like"/>
    <property type="match status" value="1"/>
</dbReference>
<dbReference type="PANTHER" id="PTHR23017">
    <property type="entry name" value="SERPENTINE RECEPTOR, CLASS X"/>
    <property type="match status" value="1"/>
</dbReference>
<dbReference type="EMBL" id="AZBU02000003">
    <property type="protein sequence ID" value="TKR88297.1"/>
    <property type="molecule type" value="Genomic_DNA"/>
</dbReference>
<evidence type="ECO:0000313" key="3">
    <source>
        <dbReference type="EMBL" id="TKR88297.1"/>
    </source>
</evidence>
<name>A0A4U5NXF6_STECR</name>
<feature type="transmembrane region" description="Helical" evidence="1">
    <location>
        <begin position="66"/>
        <end position="87"/>
    </location>
</feature>